<dbReference type="SFLD" id="SFLDG01129">
    <property type="entry name" value="C1.5:_HAD__Beta-PGM__Phosphata"/>
    <property type="match status" value="1"/>
</dbReference>
<dbReference type="InterPro" id="IPR023214">
    <property type="entry name" value="HAD_sf"/>
</dbReference>
<dbReference type="PANTHER" id="PTHR43434">
    <property type="entry name" value="PHOSPHOGLYCOLATE PHOSPHATASE"/>
    <property type="match status" value="1"/>
</dbReference>
<accession>A0A318E4Q7</accession>
<dbReference type="Pfam" id="PF13419">
    <property type="entry name" value="HAD_2"/>
    <property type="match status" value="1"/>
</dbReference>
<evidence type="ECO:0000313" key="1">
    <source>
        <dbReference type="EMBL" id="PXV66181.1"/>
    </source>
</evidence>
<dbReference type="InterPro" id="IPR036412">
    <property type="entry name" value="HAD-like_sf"/>
</dbReference>
<dbReference type="PANTHER" id="PTHR43434:SF24">
    <property type="entry name" value="HYDROLASE-RELATED"/>
    <property type="match status" value="1"/>
</dbReference>
<dbReference type="GO" id="GO:0006281">
    <property type="term" value="P:DNA repair"/>
    <property type="evidence" value="ECO:0007669"/>
    <property type="project" value="TreeGrafter"/>
</dbReference>
<protein>
    <submittedName>
        <fullName evidence="1">Phosphoglycolate phosphatase</fullName>
    </submittedName>
</protein>
<reference evidence="1 2" key="1">
    <citation type="submission" date="2018-04" db="EMBL/GenBank/DDBJ databases">
        <title>Genomic Encyclopedia of Type Strains, Phase IV (KMG-IV): sequencing the most valuable type-strain genomes for metagenomic binning, comparative biology and taxonomic classification.</title>
        <authorList>
            <person name="Goeker M."/>
        </authorList>
    </citation>
    <scope>NUCLEOTIDE SEQUENCE [LARGE SCALE GENOMIC DNA]</scope>
    <source>
        <strain evidence="1 2">DSM 104150</strain>
    </source>
</reference>
<dbReference type="InterPro" id="IPR006439">
    <property type="entry name" value="HAD-SF_hydro_IA"/>
</dbReference>
<dbReference type="InterPro" id="IPR041492">
    <property type="entry name" value="HAD_2"/>
</dbReference>
<sequence length="218" mass="23396">MKYELLIFDWDGTLADSAGQIVSAMQGAIDGLGLPPRSDESIRELIGLGLNDALARLYPELELSGLRALLDGYRAKWLSEGAGEARLFDGAFEAVADLHRQGCRIVIATGKSRRGLDRSLRHHQRLAELVANSRCADETASKPDPLMLRELLADEGVAVERALMIGDTEYDIAMAQSIGMHGLGVACGVHDPGRLQRAGAAAVIESVAGLPVWLQGRV</sequence>
<dbReference type="EMBL" id="QICN01000008">
    <property type="protein sequence ID" value="PXV66181.1"/>
    <property type="molecule type" value="Genomic_DNA"/>
</dbReference>
<gene>
    <name evidence="1" type="ORF">C8D93_108156</name>
</gene>
<dbReference type="NCBIfam" id="TIGR01549">
    <property type="entry name" value="HAD-SF-IA-v1"/>
    <property type="match status" value="1"/>
</dbReference>
<dbReference type="SFLD" id="SFLDS00003">
    <property type="entry name" value="Haloacid_Dehalogenase"/>
    <property type="match status" value="1"/>
</dbReference>
<dbReference type="RefSeq" id="WP_110265940.1">
    <property type="nucleotide sequence ID" value="NZ_CAKZQT010000032.1"/>
</dbReference>
<dbReference type="Gene3D" id="1.10.150.240">
    <property type="entry name" value="Putative phosphatase, domain 2"/>
    <property type="match status" value="1"/>
</dbReference>
<dbReference type="InterPro" id="IPR023198">
    <property type="entry name" value="PGP-like_dom2"/>
</dbReference>
<dbReference type="AlphaFoldDB" id="A0A318E4Q7"/>
<dbReference type="Proteomes" id="UP000248330">
    <property type="component" value="Unassembled WGS sequence"/>
</dbReference>
<organism evidence="1 2">
    <name type="scientific">Sinimarinibacterium flocculans</name>
    <dbReference type="NCBI Taxonomy" id="985250"/>
    <lineage>
        <taxon>Bacteria</taxon>
        <taxon>Pseudomonadati</taxon>
        <taxon>Pseudomonadota</taxon>
        <taxon>Gammaproteobacteria</taxon>
        <taxon>Nevskiales</taxon>
        <taxon>Nevskiaceae</taxon>
        <taxon>Sinimarinibacterium</taxon>
    </lineage>
</organism>
<dbReference type="InterPro" id="IPR050155">
    <property type="entry name" value="HAD-like_hydrolase_sf"/>
</dbReference>
<dbReference type="Gene3D" id="3.40.50.1000">
    <property type="entry name" value="HAD superfamily/HAD-like"/>
    <property type="match status" value="1"/>
</dbReference>
<comment type="caution">
    <text evidence="1">The sequence shown here is derived from an EMBL/GenBank/DDBJ whole genome shotgun (WGS) entry which is preliminary data.</text>
</comment>
<evidence type="ECO:0000313" key="2">
    <source>
        <dbReference type="Proteomes" id="UP000248330"/>
    </source>
</evidence>
<dbReference type="GO" id="GO:0008967">
    <property type="term" value="F:phosphoglycolate phosphatase activity"/>
    <property type="evidence" value="ECO:0007669"/>
    <property type="project" value="TreeGrafter"/>
</dbReference>
<keyword evidence="2" id="KW-1185">Reference proteome</keyword>
<proteinExistence type="predicted"/>
<dbReference type="SUPFAM" id="SSF56784">
    <property type="entry name" value="HAD-like"/>
    <property type="match status" value="1"/>
</dbReference>
<dbReference type="OrthoDB" id="9782449at2"/>
<name>A0A318E4Q7_9GAMM</name>
<dbReference type="GO" id="GO:0005829">
    <property type="term" value="C:cytosol"/>
    <property type="evidence" value="ECO:0007669"/>
    <property type="project" value="TreeGrafter"/>
</dbReference>